<protein>
    <submittedName>
        <fullName evidence="1">Uncharacterized protein</fullName>
    </submittedName>
</protein>
<dbReference type="HOGENOM" id="CLU_013050_0_0_5"/>
<dbReference type="AlphaFoldDB" id="F8ESD2"/>
<dbReference type="Proteomes" id="UP000000491">
    <property type="component" value="Chromosome"/>
</dbReference>
<evidence type="ECO:0000313" key="2">
    <source>
        <dbReference type="Proteomes" id="UP000000491"/>
    </source>
</evidence>
<gene>
    <name evidence="1" type="ordered locus">Zymop_0806</name>
</gene>
<reference evidence="1 2" key="1">
    <citation type="journal article" date="2011" name="J. Bacteriol.">
        <title>Genome sequence of the ethanol-producing Zymomonas mobilis subsp. pomaceae lectotype strain ATCC 29192.</title>
        <authorList>
            <person name="Kouvelis V.N."/>
            <person name="Davenport K.W."/>
            <person name="Brettin T.S."/>
            <person name="Bruce D."/>
            <person name="Detter C."/>
            <person name="Han C.S."/>
            <person name="Nolan M."/>
            <person name="Tapia R."/>
            <person name="Damoulaki A."/>
            <person name="Kyrpides N.C."/>
            <person name="Typas M.A."/>
            <person name="Pappas K.M."/>
        </authorList>
    </citation>
    <scope>NUCLEOTIDE SEQUENCE [LARGE SCALE GENOMIC DNA]</scope>
    <source>
        <strain evidence="2">ATCC 29192 / DSM 22645 / JCM 10191 / CCUG 17912 / NBRC 13757 / NCIMB 11200 / NRRL B-4491 / Barker I</strain>
    </source>
</reference>
<name>F8ESD2_ZYMMT</name>
<accession>F8ESD2</accession>
<dbReference type="eggNOG" id="COG3712">
    <property type="taxonomic scope" value="Bacteria"/>
</dbReference>
<dbReference type="STRING" id="579138.Zymop_0806"/>
<dbReference type="RefSeq" id="WP_013934103.1">
    <property type="nucleotide sequence ID" value="NC_015709.1"/>
</dbReference>
<dbReference type="PATRIC" id="fig|579138.3.peg.846"/>
<sequence>MTASPAPYVSSRPDLYLVSGDGLVRNNMHVEAGRAGYLPNDAATSESQVLLARGYARYYLASGNAAALNNARTLIKAALGCFFATKTPPDNGTWYHHWVVNAGNSFDVKGPSNPNGHAYDGIVGQAITFSGGKALLPNNLANVYAVFQGSLTWQNVYANLAQGQFFDIDYFIDRDGYLFRWQSGQGETVTFSADSQPQTDIEAGTLQMKNTGISGDYFVSYSLYSSDAIAYASQFEGWPMWRHLMPAEQVMASDAIHWFIDLFALMQSIDVENAAEWSSYYRAMLTLWQDACLLTSSETNIFKRSVIGTYDSWPLTYFYAYQAGGVSYTPPTEYCDYGRDKITGVAYFNLPNDSKRLGWVFQNDALNLTVTSDLAVTLEAAISIPASVTIALIDNQQKHYEAIVCPDTALSTYTISIADFLDYTDVAKWIPGDTDFVYGGATATTDTITSSEDRVLIARHYEITSNTQGVGFSTSASHQSWTGSAPLVLSYITQDTNFLLIIIDAAGWHWQTVLPVNADATLTSFAWDKFSLAGYQTNTTALPSAPDTSGPIQTIQFQFNKASTGTQSLNIIAAYNKMPSAMPPQLQIVSANVACSVADAINLQIGNVYIDKAGTINQPYFPGLLPFQHATIGSGRSPSGGGGLWQGPAYMGYQNPVPWMLLNKYDEAVNMLQMMHDSQLHYTQQNNKSTVGPFVPCYVFAQWDAEQYGSPYSFVFDGPDPNWGWGGFQYRAFHNVADYWARMVDASVSIDPNGNAAEKSTALARDIASSFLEWLANWLNTHTEARSIPALFAAAEDPDLNGDDPHQTALALKASLWCASAGYNKTIALTVADRLYGMLDSFQVASGDMAGSYSPQPEAYHFYGFWAGEILDALSLYALLRPYL</sequence>
<dbReference type="KEGG" id="zmp:Zymop_0806"/>
<evidence type="ECO:0000313" key="1">
    <source>
        <dbReference type="EMBL" id="AEI37707.1"/>
    </source>
</evidence>
<proteinExistence type="predicted"/>
<dbReference type="EMBL" id="CP002865">
    <property type="protein sequence ID" value="AEI37707.1"/>
    <property type="molecule type" value="Genomic_DNA"/>
</dbReference>
<organism evidence="1 2">
    <name type="scientific">Zymomonas mobilis subsp. pomaceae (strain ATCC 29192 / DSM 22645 / JCM 10191 / CCUG 17912 / NBRC 13757 / NCIMB 11200 / NRRL B-4491 / Barker I)</name>
    <dbReference type="NCBI Taxonomy" id="579138"/>
    <lineage>
        <taxon>Bacteria</taxon>
        <taxon>Pseudomonadati</taxon>
        <taxon>Pseudomonadota</taxon>
        <taxon>Alphaproteobacteria</taxon>
        <taxon>Sphingomonadales</taxon>
        <taxon>Zymomonadaceae</taxon>
        <taxon>Zymomonas</taxon>
    </lineage>
</organism>